<comment type="subcellular location">
    <subcellularLocation>
        <location evidence="1">Cell inner membrane</location>
        <topology evidence="1">Multi-pass membrane protein</topology>
    </subcellularLocation>
</comment>
<dbReference type="PANTHER" id="PTHR43549">
    <property type="entry name" value="MULTIDRUG RESISTANCE PROTEIN YPNP-RELATED"/>
    <property type="match status" value="1"/>
</dbReference>
<feature type="transmembrane region" description="Helical" evidence="8">
    <location>
        <begin position="456"/>
        <end position="478"/>
    </location>
</feature>
<dbReference type="Pfam" id="PF01554">
    <property type="entry name" value="MatE"/>
    <property type="match status" value="2"/>
</dbReference>
<dbReference type="EMBL" id="FNMZ01000003">
    <property type="protein sequence ID" value="SDX15051.1"/>
    <property type="molecule type" value="Genomic_DNA"/>
</dbReference>
<dbReference type="NCBIfam" id="TIGR00797">
    <property type="entry name" value="matE"/>
    <property type="match status" value="1"/>
</dbReference>
<organism evidence="9 10">
    <name type="scientific">Albimonas donghaensis</name>
    <dbReference type="NCBI Taxonomy" id="356660"/>
    <lineage>
        <taxon>Bacteria</taxon>
        <taxon>Pseudomonadati</taxon>
        <taxon>Pseudomonadota</taxon>
        <taxon>Alphaproteobacteria</taxon>
        <taxon>Rhodobacterales</taxon>
        <taxon>Paracoccaceae</taxon>
        <taxon>Albimonas</taxon>
    </lineage>
</organism>
<dbReference type="Proteomes" id="UP000199118">
    <property type="component" value="Unassembled WGS sequence"/>
</dbReference>
<keyword evidence="6 8" id="KW-0472">Membrane</keyword>
<gene>
    <name evidence="9" type="ORF">SAMN05444336_103450</name>
</gene>
<dbReference type="PANTHER" id="PTHR43549:SF3">
    <property type="entry name" value="MULTIDRUG RESISTANCE PROTEIN YPNP-RELATED"/>
    <property type="match status" value="1"/>
</dbReference>
<evidence type="ECO:0000256" key="8">
    <source>
        <dbReference type="SAM" id="Phobius"/>
    </source>
</evidence>
<feature type="transmembrane region" description="Helical" evidence="8">
    <location>
        <begin position="423"/>
        <end position="444"/>
    </location>
</feature>
<feature type="transmembrane region" description="Helical" evidence="8">
    <location>
        <begin position="51"/>
        <end position="71"/>
    </location>
</feature>
<accession>A0A1H2ZCE0</accession>
<evidence type="ECO:0000256" key="1">
    <source>
        <dbReference type="ARBA" id="ARBA00004429"/>
    </source>
</evidence>
<evidence type="ECO:0000256" key="2">
    <source>
        <dbReference type="ARBA" id="ARBA00022448"/>
    </source>
</evidence>
<protein>
    <submittedName>
        <fullName evidence="9">Putative efflux protein, MATE family</fullName>
    </submittedName>
</protein>
<evidence type="ECO:0000256" key="6">
    <source>
        <dbReference type="ARBA" id="ARBA00023136"/>
    </source>
</evidence>
<dbReference type="STRING" id="356660.SAMN05444336_103450"/>
<dbReference type="GO" id="GO:0015297">
    <property type="term" value="F:antiporter activity"/>
    <property type="evidence" value="ECO:0007669"/>
    <property type="project" value="InterPro"/>
</dbReference>
<dbReference type="InterPro" id="IPR052031">
    <property type="entry name" value="Membrane_Transporter-Flippase"/>
</dbReference>
<keyword evidence="5 8" id="KW-1133">Transmembrane helix</keyword>
<evidence type="ECO:0000313" key="9">
    <source>
        <dbReference type="EMBL" id="SDX15051.1"/>
    </source>
</evidence>
<keyword evidence="3" id="KW-1003">Cell membrane</keyword>
<feature type="transmembrane region" description="Helical" evidence="8">
    <location>
        <begin position="174"/>
        <end position="195"/>
    </location>
</feature>
<name>A0A1H2ZCE0_9RHOB</name>
<evidence type="ECO:0000256" key="7">
    <source>
        <dbReference type="SAM" id="MobiDB-lite"/>
    </source>
</evidence>
<evidence type="ECO:0000256" key="5">
    <source>
        <dbReference type="ARBA" id="ARBA00022989"/>
    </source>
</evidence>
<evidence type="ECO:0000256" key="3">
    <source>
        <dbReference type="ARBA" id="ARBA00022475"/>
    </source>
</evidence>
<dbReference type="GO" id="GO:0005886">
    <property type="term" value="C:plasma membrane"/>
    <property type="evidence" value="ECO:0007669"/>
    <property type="project" value="UniProtKB-SubCell"/>
</dbReference>
<reference evidence="9 10" key="1">
    <citation type="submission" date="2016-10" db="EMBL/GenBank/DDBJ databases">
        <authorList>
            <person name="de Groot N.N."/>
        </authorList>
    </citation>
    <scope>NUCLEOTIDE SEQUENCE [LARGE SCALE GENOMIC DNA]</scope>
    <source>
        <strain evidence="9 10">DSM 17890</strain>
    </source>
</reference>
<feature type="region of interest" description="Disordered" evidence="7">
    <location>
        <begin position="1"/>
        <end position="44"/>
    </location>
</feature>
<feature type="transmembrane region" description="Helical" evidence="8">
    <location>
        <begin position="321"/>
        <end position="340"/>
    </location>
</feature>
<feature type="transmembrane region" description="Helical" evidence="8">
    <location>
        <begin position="91"/>
        <end position="116"/>
    </location>
</feature>
<dbReference type="InterPro" id="IPR048279">
    <property type="entry name" value="MdtK-like"/>
</dbReference>
<proteinExistence type="predicted"/>
<feature type="transmembrane region" description="Helical" evidence="8">
    <location>
        <begin position="352"/>
        <end position="375"/>
    </location>
</feature>
<evidence type="ECO:0000256" key="4">
    <source>
        <dbReference type="ARBA" id="ARBA00022692"/>
    </source>
</evidence>
<feature type="transmembrane region" description="Helical" evidence="8">
    <location>
        <begin position="280"/>
        <end position="301"/>
    </location>
</feature>
<feature type="compositionally biased region" description="Low complexity" evidence="7">
    <location>
        <begin position="21"/>
        <end position="40"/>
    </location>
</feature>
<feature type="transmembrane region" description="Helical" evidence="8">
    <location>
        <begin position="232"/>
        <end position="249"/>
    </location>
</feature>
<dbReference type="AlphaFoldDB" id="A0A1H2ZCE0"/>
<dbReference type="GO" id="GO:0042910">
    <property type="term" value="F:xenobiotic transmembrane transporter activity"/>
    <property type="evidence" value="ECO:0007669"/>
    <property type="project" value="InterPro"/>
</dbReference>
<keyword evidence="4 8" id="KW-0812">Transmembrane</keyword>
<keyword evidence="2" id="KW-0813">Transport</keyword>
<sequence length="485" mass="50730">MPPPDTPSPPPPPAPSPPAASPAGHPSARAPLSPAPAAAPSDERDLTRGPVLGHLIALALPAALAMLFHTLQNVTDAWFAGRIGPDALAGLSMATAVFFLILSLGFGIGAGVNALAGAAMGAGERARAVAFAAQGLSFGLMVAAALTVGGWLLAPELLDLMGASGGPRQAARDYLLTVVFGAVFFVLAFAAHGTLATQGDARSFQRAQMGAAAANLLLDPLFVLGFGWGVTGIGVATVLAQAGVCAWMLRRALRSGLLRAAPWSAFRPDFRVIVELARQAFPASLNMLVATVGMFMVLHWLQRFGGAAVAGYGAALRVEQILLLPALGLSGALLPLVARNHGARLHDRVRETLRLGLTIGLGMMALAGLALTFFGEWAVSLFTDDPAVIAQGVRYFQFARFTMPAVFAMFAATALLQGLRKPFWPVAVGVFRQTLCQLGFGWLFVVELDLGVEGVWWTIVSSVALGLVLSWLVAARIIRRELPRG</sequence>
<dbReference type="PIRSF" id="PIRSF006603">
    <property type="entry name" value="DinF"/>
    <property type="match status" value="1"/>
</dbReference>
<feature type="transmembrane region" description="Helical" evidence="8">
    <location>
        <begin position="395"/>
        <end position="416"/>
    </location>
</feature>
<dbReference type="InterPro" id="IPR002528">
    <property type="entry name" value="MATE_fam"/>
</dbReference>
<feature type="transmembrane region" description="Helical" evidence="8">
    <location>
        <begin position="128"/>
        <end position="154"/>
    </location>
</feature>
<keyword evidence="10" id="KW-1185">Reference proteome</keyword>
<feature type="compositionally biased region" description="Pro residues" evidence="7">
    <location>
        <begin position="1"/>
        <end position="20"/>
    </location>
</feature>
<evidence type="ECO:0000313" key="10">
    <source>
        <dbReference type="Proteomes" id="UP000199118"/>
    </source>
</evidence>